<accession>A0A098L8G7</accession>
<keyword evidence="10" id="KW-1185">Reference proteome</keyword>
<dbReference type="PANTHER" id="PTHR42829">
    <property type="entry name" value="NADH-UBIQUINONE OXIDOREDUCTASE CHAIN 5"/>
    <property type="match status" value="1"/>
</dbReference>
<dbReference type="OrthoDB" id="9807568at2"/>
<feature type="transmembrane region" description="Helical" evidence="6">
    <location>
        <begin position="539"/>
        <end position="559"/>
    </location>
</feature>
<dbReference type="AlphaFoldDB" id="A0A098L8G7"/>
<feature type="transmembrane region" description="Helical" evidence="6">
    <location>
        <begin position="312"/>
        <end position="332"/>
    </location>
</feature>
<comment type="subcellular location">
    <subcellularLocation>
        <location evidence="1">Endomembrane system</location>
        <topology evidence="1">Multi-pass membrane protein</topology>
    </subcellularLocation>
    <subcellularLocation>
        <location evidence="5">Membrane</location>
        <topology evidence="5">Multi-pass membrane protein</topology>
    </subcellularLocation>
</comment>
<sequence length="685" mass="77420">MNSYLITDLDNLVYFSMITAFLPLFAFFILFFYGKKLPGKGDWLASLFIGISFILSLLIFLSVWEGRAGSITFKWISLTGISENAFYVSLSVDKLSSFMMLTVCLISLLVHLYSMEYMKGKLNYTRYFPYLSIFTFAMLGLIVSDNLLITFMFWELVGFTSYLLIGFWFTKEEAIKASKKAFLFNRIGDLGFLLALMIIWSFAGTFEFQYLDVSDEDQSIWFTIAGLGLVLACIGKSAQFPLYVWLPDAMEGPTPVSALIHAATMVAAGIFLLAKVFFLLSEEVLTTIASIGAITMLMSSLPALFQNDIKKVLAYSTISQLGYMFVGIGSGVPEAALFHLFTHAFFKAGLFLSAGAVIHYMHDIKHVLFHEGVYNDFDSQDMRLMGGLRKKLPLVFIVFIICSASLVGLPLLSGFLSKEAIIGAAVNWADSYNNVNKGIVYYLIPLSCFITAFFTALYMIRQLIMVFFGGFRLENQIPYLRSAKHEHHHLSLLISIPLVILCLLSLAFPFSLNPFSPQSSWFLKELNQIFESNLEFSHWVTYTTVLLALAGIIMGIFAYRNNAYTPGKEEKSNVTKLLGHNWYLEKFYYQVMVVPGFKIAFYTTKLDYLIDKLIDGAAIAYVVLSHIAAWFDKNIVDGLVKFMANFAAFISGIFKNIQSGKVQEYFVYTLATVMLLIYIFFNWMK</sequence>
<dbReference type="RefSeq" id="WP_045457410.1">
    <property type="nucleotide sequence ID" value="NZ_BBLT01000001.1"/>
</dbReference>
<dbReference type="GO" id="GO:0015990">
    <property type="term" value="P:electron transport coupled proton transport"/>
    <property type="evidence" value="ECO:0007669"/>
    <property type="project" value="TreeGrafter"/>
</dbReference>
<feature type="transmembrane region" description="Helical" evidence="6">
    <location>
        <begin position="338"/>
        <end position="360"/>
    </location>
</feature>
<dbReference type="InterPro" id="IPR018393">
    <property type="entry name" value="NADHpl_OxRdtase_5_subgr"/>
</dbReference>
<evidence type="ECO:0000313" key="9">
    <source>
        <dbReference type="EMBL" id="GAL83055.1"/>
    </source>
</evidence>
<feature type="domain" description="NADH:quinone oxidoreductase/Mrp antiporter transmembrane" evidence="7">
    <location>
        <begin position="144"/>
        <end position="429"/>
    </location>
</feature>
<dbReference type="GO" id="GO:0042773">
    <property type="term" value="P:ATP synthesis coupled electron transport"/>
    <property type="evidence" value="ECO:0007669"/>
    <property type="project" value="InterPro"/>
</dbReference>
<feature type="transmembrane region" description="Helical" evidence="6">
    <location>
        <begin position="12"/>
        <end position="32"/>
    </location>
</feature>
<dbReference type="GO" id="GO:0003954">
    <property type="term" value="F:NADH dehydrogenase activity"/>
    <property type="evidence" value="ECO:0007669"/>
    <property type="project" value="TreeGrafter"/>
</dbReference>
<evidence type="ECO:0000313" key="10">
    <source>
        <dbReference type="Proteomes" id="UP000030185"/>
    </source>
</evidence>
<evidence type="ECO:0000259" key="8">
    <source>
        <dbReference type="Pfam" id="PF00662"/>
    </source>
</evidence>
<feature type="transmembrane region" description="Helical" evidence="6">
    <location>
        <begin position="638"/>
        <end position="654"/>
    </location>
</feature>
<name>A0A098L8G7_9BACT</name>
<keyword evidence="2 5" id="KW-0812">Transmembrane</keyword>
<feature type="domain" description="NADH-Ubiquinone oxidoreductase (complex I) chain 5 N-terminal" evidence="8">
    <location>
        <begin position="85"/>
        <end position="128"/>
    </location>
</feature>
<protein>
    <recommendedName>
        <fullName evidence="11">NADH-quinone oxidoreductase subunit L</fullName>
    </recommendedName>
</protein>
<organism evidence="9 10">
    <name type="scientific">Sporocytophaga myxococcoides</name>
    <dbReference type="NCBI Taxonomy" id="153721"/>
    <lineage>
        <taxon>Bacteria</taxon>
        <taxon>Pseudomonadati</taxon>
        <taxon>Bacteroidota</taxon>
        <taxon>Cytophagia</taxon>
        <taxon>Cytophagales</taxon>
        <taxon>Cytophagaceae</taxon>
        <taxon>Sporocytophaga</taxon>
    </lineage>
</organism>
<dbReference type="NCBIfam" id="TIGR01974">
    <property type="entry name" value="NDH_I_L"/>
    <property type="match status" value="1"/>
</dbReference>
<dbReference type="STRING" id="153721.MYP_281"/>
<feature type="transmembrane region" description="Helical" evidence="6">
    <location>
        <begin position="284"/>
        <end position="305"/>
    </location>
</feature>
<feature type="transmembrane region" description="Helical" evidence="6">
    <location>
        <begin position="666"/>
        <end position="684"/>
    </location>
</feature>
<dbReference type="InterPro" id="IPR001516">
    <property type="entry name" value="Proton_antipo_N"/>
</dbReference>
<keyword evidence="4 6" id="KW-0472">Membrane</keyword>
<evidence type="ECO:0008006" key="11">
    <source>
        <dbReference type="Google" id="ProtNLM"/>
    </source>
</evidence>
<keyword evidence="3 6" id="KW-1133">Transmembrane helix</keyword>
<feature type="transmembrane region" description="Helical" evidence="6">
    <location>
        <begin position="392"/>
        <end position="412"/>
    </location>
</feature>
<proteinExistence type="predicted"/>
<dbReference type="Pfam" id="PF00361">
    <property type="entry name" value="Proton_antipo_M"/>
    <property type="match status" value="1"/>
</dbReference>
<evidence type="ECO:0000256" key="6">
    <source>
        <dbReference type="SAM" id="Phobius"/>
    </source>
</evidence>
<dbReference type="GO" id="GO:0008137">
    <property type="term" value="F:NADH dehydrogenase (ubiquinone) activity"/>
    <property type="evidence" value="ECO:0007669"/>
    <property type="project" value="InterPro"/>
</dbReference>
<evidence type="ECO:0000256" key="1">
    <source>
        <dbReference type="ARBA" id="ARBA00004127"/>
    </source>
</evidence>
<evidence type="ECO:0000259" key="7">
    <source>
        <dbReference type="Pfam" id="PF00361"/>
    </source>
</evidence>
<feature type="transmembrane region" description="Helical" evidence="6">
    <location>
        <begin position="258"/>
        <end position="278"/>
    </location>
</feature>
<dbReference type="Gene3D" id="1.20.5.2700">
    <property type="match status" value="1"/>
</dbReference>
<evidence type="ECO:0000256" key="5">
    <source>
        <dbReference type="RuleBase" id="RU000320"/>
    </source>
</evidence>
<feature type="transmembrane region" description="Helical" evidence="6">
    <location>
        <begin position="95"/>
        <end position="115"/>
    </location>
</feature>
<dbReference type="EMBL" id="BBLT01000001">
    <property type="protein sequence ID" value="GAL83055.1"/>
    <property type="molecule type" value="Genomic_DNA"/>
</dbReference>
<dbReference type="eggNOG" id="COG1009">
    <property type="taxonomic scope" value="Bacteria"/>
</dbReference>
<comment type="caution">
    <text evidence="9">The sequence shown here is derived from an EMBL/GenBank/DDBJ whole genome shotgun (WGS) entry which is preliminary data.</text>
</comment>
<evidence type="ECO:0000256" key="2">
    <source>
        <dbReference type="ARBA" id="ARBA00022692"/>
    </source>
</evidence>
<evidence type="ECO:0000256" key="4">
    <source>
        <dbReference type="ARBA" id="ARBA00023136"/>
    </source>
</evidence>
<feature type="transmembrane region" description="Helical" evidence="6">
    <location>
        <begin position="190"/>
        <end position="208"/>
    </location>
</feature>
<dbReference type="InterPro" id="IPR001750">
    <property type="entry name" value="ND/Mrp_TM"/>
</dbReference>
<dbReference type="PRINTS" id="PR01435">
    <property type="entry name" value="NPOXDRDTASE5"/>
</dbReference>
<dbReference type="Pfam" id="PF00662">
    <property type="entry name" value="Proton_antipo_N"/>
    <property type="match status" value="1"/>
</dbReference>
<feature type="transmembrane region" description="Helical" evidence="6">
    <location>
        <begin position="490"/>
        <end position="512"/>
    </location>
</feature>
<feature type="transmembrane region" description="Helical" evidence="6">
    <location>
        <begin position="127"/>
        <end position="143"/>
    </location>
</feature>
<gene>
    <name evidence="9" type="ORF">MYP_281</name>
</gene>
<feature type="transmembrane region" description="Helical" evidence="6">
    <location>
        <begin position="220"/>
        <end position="246"/>
    </location>
</feature>
<feature type="transmembrane region" description="Helical" evidence="6">
    <location>
        <begin position="149"/>
        <end position="169"/>
    </location>
</feature>
<feature type="transmembrane region" description="Helical" evidence="6">
    <location>
        <begin position="439"/>
        <end position="460"/>
    </location>
</feature>
<feature type="transmembrane region" description="Helical" evidence="6">
    <location>
        <begin position="44"/>
        <end position="64"/>
    </location>
</feature>
<dbReference type="InterPro" id="IPR003945">
    <property type="entry name" value="NU5C-like"/>
</dbReference>
<reference evidence="9 10" key="1">
    <citation type="submission" date="2014-09" db="EMBL/GenBank/DDBJ databases">
        <title>Sporocytophaga myxococcoides PG-01 genome sequencing.</title>
        <authorList>
            <person name="Liu L."/>
            <person name="Gao P.J."/>
            <person name="Chen G.J."/>
            <person name="Wang L.S."/>
        </authorList>
    </citation>
    <scope>NUCLEOTIDE SEQUENCE [LARGE SCALE GENOMIC DNA]</scope>
    <source>
        <strain evidence="9 10">PG-01</strain>
    </source>
</reference>
<dbReference type="PRINTS" id="PR01434">
    <property type="entry name" value="NADHDHGNASE5"/>
</dbReference>
<dbReference type="GO" id="GO:0016020">
    <property type="term" value="C:membrane"/>
    <property type="evidence" value="ECO:0007669"/>
    <property type="project" value="UniProtKB-SubCell"/>
</dbReference>
<evidence type="ECO:0000256" key="3">
    <source>
        <dbReference type="ARBA" id="ARBA00022989"/>
    </source>
</evidence>
<dbReference type="GO" id="GO:0012505">
    <property type="term" value="C:endomembrane system"/>
    <property type="evidence" value="ECO:0007669"/>
    <property type="project" value="UniProtKB-SubCell"/>
</dbReference>
<dbReference type="Proteomes" id="UP000030185">
    <property type="component" value="Unassembled WGS sequence"/>
</dbReference>
<feature type="transmembrane region" description="Helical" evidence="6">
    <location>
        <begin position="613"/>
        <end position="632"/>
    </location>
</feature>
<dbReference type="PANTHER" id="PTHR42829:SF2">
    <property type="entry name" value="NADH-UBIQUINONE OXIDOREDUCTASE CHAIN 5"/>
    <property type="match status" value="1"/>
</dbReference>